<name>U2YA71_9SPHN</name>
<evidence type="ECO:0000259" key="6">
    <source>
        <dbReference type="Pfam" id="PF00890"/>
    </source>
</evidence>
<dbReference type="RefSeq" id="WP_021691079.1">
    <property type="nucleotide sequence ID" value="NZ_BASZ01000008.1"/>
</dbReference>
<dbReference type="Proteomes" id="UP000016568">
    <property type="component" value="Unassembled WGS sequence"/>
</dbReference>
<dbReference type="PANTHER" id="PTHR43400">
    <property type="entry name" value="FUMARATE REDUCTASE"/>
    <property type="match status" value="1"/>
</dbReference>
<dbReference type="EMBL" id="BASZ01000008">
    <property type="protein sequence ID" value="GAD50261.1"/>
    <property type="molecule type" value="Genomic_DNA"/>
</dbReference>
<dbReference type="KEGG" id="ntd:EGO55_03150"/>
<evidence type="ECO:0000256" key="1">
    <source>
        <dbReference type="ARBA" id="ARBA00001974"/>
    </source>
</evidence>
<evidence type="ECO:0000313" key="8">
    <source>
        <dbReference type="Proteomes" id="UP000016568"/>
    </source>
</evidence>
<dbReference type="OrthoDB" id="3178130at2"/>
<keyword evidence="8" id="KW-1185">Reference proteome</keyword>
<proteinExistence type="predicted"/>
<evidence type="ECO:0000256" key="3">
    <source>
        <dbReference type="ARBA" id="ARBA00022827"/>
    </source>
</evidence>
<organism evidence="7 8">
    <name type="scientific">Caenibius tardaugens NBRC 16725</name>
    <dbReference type="NCBI Taxonomy" id="1219035"/>
    <lineage>
        <taxon>Bacteria</taxon>
        <taxon>Pseudomonadati</taxon>
        <taxon>Pseudomonadota</taxon>
        <taxon>Alphaproteobacteria</taxon>
        <taxon>Sphingomonadales</taxon>
        <taxon>Erythrobacteraceae</taxon>
        <taxon>Caenibius</taxon>
    </lineage>
</organism>
<reference evidence="7 8" key="1">
    <citation type="submission" date="2013-09" db="EMBL/GenBank/DDBJ databases">
        <title>Whole genome shotgun sequence of Novosphingobium tardaugens NBRC 16725.</title>
        <authorList>
            <person name="Isaki S."/>
            <person name="Hosoyama A."/>
            <person name="Tsuchikane K."/>
            <person name="Katsumata H."/>
            <person name="Ando Y."/>
            <person name="Yamazaki S."/>
            <person name="Fujita N."/>
        </authorList>
    </citation>
    <scope>NUCLEOTIDE SEQUENCE [LARGE SCALE GENOMIC DNA]</scope>
    <source>
        <strain evidence="7 8">NBRC 16725</strain>
    </source>
</reference>
<dbReference type="GO" id="GO:0008202">
    <property type="term" value="P:steroid metabolic process"/>
    <property type="evidence" value="ECO:0007669"/>
    <property type="project" value="UniProtKB-ARBA"/>
</dbReference>
<gene>
    <name evidence="7" type="ORF">NT2_08_00480</name>
</gene>
<dbReference type="Pfam" id="PF00890">
    <property type="entry name" value="FAD_binding_2"/>
    <property type="match status" value="1"/>
</dbReference>
<dbReference type="Gene3D" id="3.90.700.10">
    <property type="entry name" value="Succinate dehydrogenase/fumarate reductase flavoprotein, catalytic domain"/>
    <property type="match status" value="1"/>
</dbReference>
<feature type="compositionally biased region" description="Basic and acidic residues" evidence="5">
    <location>
        <begin position="457"/>
        <end position="479"/>
    </location>
</feature>
<keyword evidence="3" id="KW-0274">FAD</keyword>
<keyword evidence="4" id="KW-0560">Oxidoreductase</keyword>
<accession>U2YA71</accession>
<dbReference type="AlphaFoldDB" id="U2YA71"/>
<evidence type="ECO:0000256" key="4">
    <source>
        <dbReference type="ARBA" id="ARBA00023002"/>
    </source>
</evidence>
<dbReference type="PANTHER" id="PTHR43400:SF10">
    <property type="entry name" value="3-OXOSTEROID 1-DEHYDROGENASE"/>
    <property type="match status" value="1"/>
</dbReference>
<comment type="caution">
    <text evidence="7">The sequence shown here is derived from an EMBL/GenBank/DDBJ whole genome shotgun (WGS) entry which is preliminary data.</text>
</comment>
<dbReference type="SUPFAM" id="SSF51905">
    <property type="entry name" value="FAD/NAD(P)-binding domain"/>
    <property type="match status" value="1"/>
</dbReference>
<keyword evidence="2" id="KW-0285">Flavoprotein</keyword>
<dbReference type="Gene3D" id="3.50.50.60">
    <property type="entry name" value="FAD/NAD(P)-binding domain"/>
    <property type="match status" value="2"/>
</dbReference>
<evidence type="ECO:0000256" key="2">
    <source>
        <dbReference type="ARBA" id="ARBA00022630"/>
    </source>
</evidence>
<sequence>MSEQAPVGTENGWDEDFDVVVVGSGAGGLVSGIVAASAGLRTLVIEKDPLFGGTSATSGGGTWIIASDYAAEQGQPDSEEEGYEYIKALAGNVSDDRIRAFVREGRVMMRWLRAHSRVHFRAIGYTDYHADLPGGKMGYRTHEPLPFHSRDLGAPFEHMRMSHPSTQLFGRIPWTMIESAPMITRGPGWKRAFAKVVSRYVFDIKGRLKSKRSRFLAFGNALLARCRLSLEDAGGQLWCNTPLSDLIEEGGRIVGVEAQRDGRSIRIRARHGVVLAAGGFERNRALRMRYLNKSPDPDWSAAAPSNTGDALEAALRVGAATSHMDSVWWSPSVTVPGEDRARPLHFERALPGTIIVNQAGQRYLNEAASYHIVGREMVENDRPGAGTVPSFILFDAEYRGKYPMGPVMPVGGDALLSKPVRQMLHKASSWRELAGKIGVSPDNLEQTIARFNANATRGEDPDFHRGRDAYDRYYGDPRRKPNPNLKPLDKAPYYAMTIYPGDIGTNGGIETDAEARVVDKDGRPIAGLYAIGNVSASVMGYSYPGAGATIGPAMTFGFVAARRIARDAGRALPE</sequence>
<dbReference type="InterPro" id="IPR027477">
    <property type="entry name" value="Succ_DH/fumarate_Rdtase_cat_sf"/>
</dbReference>
<feature type="domain" description="FAD-dependent oxidoreductase 2 FAD-binding" evidence="6">
    <location>
        <begin position="18"/>
        <end position="549"/>
    </location>
</feature>
<dbReference type="GO" id="GO:0016491">
    <property type="term" value="F:oxidoreductase activity"/>
    <property type="evidence" value="ECO:0007669"/>
    <property type="project" value="UniProtKB-KW"/>
</dbReference>
<feature type="region of interest" description="Disordered" evidence="5">
    <location>
        <begin position="456"/>
        <end position="486"/>
    </location>
</feature>
<evidence type="ECO:0000313" key="7">
    <source>
        <dbReference type="EMBL" id="GAD50261.1"/>
    </source>
</evidence>
<dbReference type="InterPro" id="IPR003953">
    <property type="entry name" value="FAD-dep_OxRdtase_2_FAD-bd"/>
</dbReference>
<comment type="cofactor">
    <cofactor evidence="1">
        <name>FAD</name>
        <dbReference type="ChEBI" id="CHEBI:57692"/>
    </cofactor>
</comment>
<dbReference type="InterPro" id="IPR050315">
    <property type="entry name" value="FAD-oxidoreductase_2"/>
</dbReference>
<dbReference type="InterPro" id="IPR036188">
    <property type="entry name" value="FAD/NAD-bd_sf"/>
</dbReference>
<evidence type="ECO:0000256" key="5">
    <source>
        <dbReference type="SAM" id="MobiDB-lite"/>
    </source>
</evidence>
<dbReference type="eggNOG" id="COG1053">
    <property type="taxonomic scope" value="Bacteria"/>
</dbReference>
<dbReference type="PRINTS" id="PR00411">
    <property type="entry name" value="PNDRDTASEI"/>
</dbReference>
<dbReference type="SUPFAM" id="SSF56425">
    <property type="entry name" value="Succinate dehydrogenase/fumarate reductase flavoprotein, catalytic domain"/>
    <property type="match status" value="1"/>
</dbReference>
<protein>
    <submittedName>
        <fullName evidence="7">Putative 3-oxosteroid 1-dehydrogenase</fullName>
    </submittedName>
</protein>